<feature type="region of interest" description="Disordered" evidence="8">
    <location>
        <begin position="237"/>
        <end position="264"/>
    </location>
</feature>
<evidence type="ECO:0000256" key="3">
    <source>
        <dbReference type="ARBA" id="ARBA00022741"/>
    </source>
</evidence>
<name>A0A2A9E2G1_9MICO</name>
<dbReference type="OrthoDB" id="9813719at2"/>
<organism evidence="10 11">
    <name type="scientific">Sanguibacter antarcticus</name>
    <dbReference type="NCBI Taxonomy" id="372484"/>
    <lineage>
        <taxon>Bacteria</taxon>
        <taxon>Bacillati</taxon>
        <taxon>Actinomycetota</taxon>
        <taxon>Actinomycetes</taxon>
        <taxon>Micrococcales</taxon>
        <taxon>Sanguibacteraceae</taxon>
        <taxon>Sanguibacter</taxon>
    </lineage>
</organism>
<evidence type="ECO:0000256" key="2">
    <source>
        <dbReference type="ARBA" id="ARBA00022695"/>
    </source>
</evidence>
<dbReference type="Pfam" id="PF02661">
    <property type="entry name" value="Fic"/>
    <property type="match status" value="1"/>
</dbReference>
<sequence>MATEFSSWDSYFWEPGGTVLRNLYGERDGAVLAQREYAETAKQQVKLDAGLVVIAKTYDAEHLRAIHKQLFANVYEWAGGLRSVGIRKGFNKFASPENVPRYLVEASQLVRSAHWSTMDRDAFASAAAEVFAHVNQGHPFREGNGRSSKIFMQHVAELSSFRLDYDPAVSGVTPEIWNQASMLSGPDIGRHEPVPESLVPVFRALAVERTPAAAPIVTDPGLARVMGRASFPYSATEATRARSDAGVAPRPASAPGRPYGVGRD</sequence>
<dbReference type="GO" id="GO:0005524">
    <property type="term" value="F:ATP binding"/>
    <property type="evidence" value="ECO:0007669"/>
    <property type="project" value="UniProtKB-KW"/>
</dbReference>
<dbReference type="SUPFAM" id="SSF140931">
    <property type="entry name" value="Fic-like"/>
    <property type="match status" value="1"/>
</dbReference>
<dbReference type="EMBL" id="PDJG01000001">
    <property type="protein sequence ID" value="PFG32370.1"/>
    <property type="molecule type" value="Genomic_DNA"/>
</dbReference>
<evidence type="ECO:0000256" key="1">
    <source>
        <dbReference type="ARBA" id="ARBA00022679"/>
    </source>
</evidence>
<accession>A0A2A9E2G1</accession>
<evidence type="ECO:0000256" key="5">
    <source>
        <dbReference type="ARBA" id="ARBA00034531"/>
    </source>
</evidence>
<dbReference type="InterPro" id="IPR003812">
    <property type="entry name" value="Fido"/>
</dbReference>
<keyword evidence="3" id="KW-0547">Nucleotide-binding</keyword>
<dbReference type="Gene3D" id="1.10.3290.10">
    <property type="entry name" value="Fido-like domain"/>
    <property type="match status" value="1"/>
</dbReference>
<keyword evidence="1" id="KW-0808">Transferase</keyword>
<comment type="catalytic activity">
    <reaction evidence="7">
        <text>L-tyrosyl-[protein] + ATP = O-(5'-adenylyl)-L-tyrosyl-[protein] + diphosphate</text>
        <dbReference type="Rhea" id="RHEA:54288"/>
        <dbReference type="Rhea" id="RHEA-COMP:10136"/>
        <dbReference type="Rhea" id="RHEA-COMP:13846"/>
        <dbReference type="ChEBI" id="CHEBI:30616"/>
        <dbReference type="ChEBI" id="CHEBI:33019"/>
        <dbReference type="ChEBI" id="CHEBI:46858"/>
        <dbReference type="ChEBI" id="CHEBI:83624"/>
        <dbReference type="EC" id="2.7.7.108"/>
    </reaction>
</comment>
<dbReference type="GO" id="GO:0070733">
    <property type="term" value="F:AMPylase activity"/>
    <property type="evidence" value="ECO:0007669"/>
    <property type="project" value="UniProtKB-EC"/>
</dbReference>
<keyword evidence="2" id="KW-0548">Nucleotidyltransferase</keyword>
<evidence type="ECO:0000313" key="11">
    <source>
        <dbReference type="Proteomes" id="UP000225548"/>
    </source>
</evidence>
<evidence type="ECO:0000256" key="6">
    <source>
        <dbReference type="ARBA" id="ARBA00047939"/>
    </source>
</evidence>
<comment type="caution">
    <text evidence="10">The sequence shown here is derived from an EMBL/GenBank/DDBJ whole genome shotgun (WGS) entry which is preliminary data.</text>
</comment>
<evidence type="ECO:0000256" key="8">
    <source>
        <dbReference type="SAM" id="MobiDB-lite"/>
    </source>
</evidence>
<evidence type="ECO:0000256" key="7">
    <source>
        <dbReference type="ARBA" id="ARBA00048696"/>
    </source>
</evidence>
<gene>
    <name evidence="10" type="ORF">ATL42_0194</name>
</gene>
<evidence type="ECO:0000259" key="9">
    <source>
        <dbReference type="PROSITE" id="PS51459"/>
    </source>
</evidence>
<dbReference type="EC" id="2.7.7.108" evidence="5"/>
<keyword evidence="11" id="KW-1185">Reference proteome</keyword>
<dbReference type="GO" id="GO:0051302">
    <property type="term" value="P:regulation of cell division"/>
    <property type="evidence" value="ECO:0007669"/>
    <property type="project" value="TreeGrafter"/>
</dbReference>
<dbReference type="PANTHER" id="PTHR39560">
    <property type="entry name" value="PROTEIN ADENYLYLTRANSFERASE FIC-RELATED"/>
    <property type="match status" value="1"/>
</dbReference>
<comment type="catalytic activity">
    <reaction evidence="6">
        <text>L-threonyl-[protein] + ATP = 3-O-(5'-adenylyl)-L-threonyl-[protein] + diphosphate</text>
        <dbReference type="Rhea" id="RHEA:54292"/>
        <dbReference type="Rhea" id="RHEA-COMP:11060"/>
        <dbReference type="Rhea" id="RHEA-COMP:13847"/>
        <dbReference type="ChEBI" id="CHEBI:30013"/>
        <dbReference type="ChEBI" id="CHEBI:30616"/>
        <dbReference type="ChEBI" id="CHEBI:33019"/>
        <dbReference type="ChEBI" id="CHEBI:138113"/>
        <dbReference type="EC" id="2.7.7.108"/>
    </reaction>
</comment>
<dbReference type="Proteomes" id="UP000225548">
    <property type="component" value="Unassembled WGS sequence"/>
</dbReference>
<dbReference type="AlphaFoldDB" id="A0A2A9E2G1"/>
<dbReference type="PROSITE" id="PS51459">
    <property type="entry name" value="FIDO"/>
    <property type="match status" value="1"/>
</dbReference>
<dbReference type="InterPro" id="IPR036597">
    <property type="entry name" value="Fido-like_dom_sf"/>
</dbReference>
<reference evidence="10 11" key="1">
    <citation type="submission" date="2017-10" db="EMBL/GenBank/DDBJ databases">
        <title>Sequencing the genomes of 1000 actinobacteria strains.</title>
        <authorList>
            <person name="Klenk H.-P."/>
        </authorList>
    </citation>
    <scope>NUCLEOTIDE SEQUENCE [LARGE SCALE GENOMIC DNA]</scope>
    <source>
        <strain evidence="10 11">DSM 18966</strain>
    </source>
</reference>
<dbReference type="RefSeq" id="WP_098453753.1">
    <property type="nucleotide sequence ID" value="NZ_PDJG01000001.1"/>
</dbReference>
<proteinExistence type="predicted"/>
<keyword evidence="4" id="KW-0067">ATP-binding</keyword>
<feature type="domain" description="Fido" evidence="9">
    <location>
        <begin position="58"/>
        <end position="204"/>
    </location>
</feature>
<evidence type="ECO:0000256" key="4">
    <source>
        <dbReference type="ARBA" id="ARBA00022840"/>
    </source>
</evidence>
<dbReference type="PANTHER" id="PTHR39560:SF1">
    <property type="entry name" value="PROTEIN ADENYLYLTRANSFERASE FIC-RELATED"/>
    <property type="match status" value="1"/>
</dbReference>
<evidence type="ECO:0000313" key="10">
    <source>
        <dbReference type="EMBL" id="PFG32370.1"/>
    </source>
</evidence>
<protein>
    <recommendedName>
        <fullName evidence="5">protein adenylyltransferase</fullName>
        <ecNumber evidence="5">2.7.7.108</ecNumber>
    </recommendedName>
</protein>